<evidence type="ECO:0000313" key="4">
    <source>
        <dbReference type="EMBL" id="KAH7577985.1"/>
    </source>
</evidence>
<dbReference type="PROSITE" id="PS50089">
    <property type="entry name" value="ZF_RING_2"/>
    <property type="match status" value="1"/>
</dbReference>
<evidence type="ECO:0000256" key="2">
    <source>
        <dbReference type="SAM" id="Coils"/>
    </source>
</evidence>
<comment type="caution">
    <text evidence="4">The sequence shown here is derived from an EMBL/GenBank/DDBJ whole genome shotgun (WGS) entry which is preliminary data.</text>
</comment>
<dbReference type="CDD" id="cd16448">
    <property type="entry name" value="RING-H2"/>
    <property type="match status" value="1"/>
</dbReference>
<feature type="coiled-coil region" evidence="2">
    <location>
        <begin position="247"/>
        <end position="281"/>
    </location>
</feature>
<dbReference type="SMART" id="SM00184">
    <property type="entry name" value="RING"/>
    <property type="match status" value="1"/>
</dbReference>
<evidence type="ECO:0000259" key="3">
    <source>
        <dbReference type="PROSITE" id="PS50089"/>
    </source>
</evidence>
<proteinExistence type="predicted"/>
<keyword evidence="2" id="KW-0175">Coiled coil</keyword>
<dbReference type="SUPFAM" id="SSF57850">
    <property type="entry name" value="RING/U-box"/>
    <property type="match status" value="1"/>
</dbReference>
<dbReference type="Gene3D" id="3.30.40.10">
    <property type="entry name" value="Zinc/RING finger domain, C3HC4 (zinc finger)"/>
    <property type="match status" value="1"/>
</dbReference>
<keyword evidence="1" id="KW-0863">Zinc-finger</keyword>
<keyword evidence="5" id="KW-1185">Reference proteome</keyword>
<feature type="domain" description="RING-type" evidence="3">
    <location>
        <begin position="12"/>
        <end position="60"/>
    </location>
</feature>
<dbReference type="Pfam" id="PF13639">
    <property type="entry name" value="zf-RING_2"/>
    <property type="match status" value="1"/>
</dbReference>
<keyword evidence="1" id="KW-0862">Zinc</keyword>
<feature type="coiled-coil region" evidence="2">
    <location>
        <begin position="159"/>
        <end position="186"/>
    </location>
</feature>
<name>A0ABQ8IMR5_9ROSI</name>
<organism evidence="4 5">
    <name type="scientific">Xanthoceras sorbifolium</name>
    <dbReference type="NCBI Taxonomy" id="99658"/>
    <lineage>
        <taxon>Eukaryota</taxon>
        <taxon>Viridiplantae</taxon>
        <taxon>Streptophyta</taxon>
        <taxon>Embryophyta</taxon>
        <taxon>Tracheophyta</taxon>
        <taxon>Spermatophyta</taxon>
        <taxon>Magnoliopsida</taxon>
        <taxon>eudicotyledons</taxon>
        <taxon>Gunneridae</taxon>
        <taxon>Pentapetalae</taxon>
        <taxon>rosids</taxon>
        <taxon>malvids</taxon>
        <taxon>Sapindales</taxon>
        <taxon>Sapindaceae</taxon>
        <taxon>Xanthoceroideae</taxon>
        <taxon>Xanthoceras</taxon>
    </lineage>
</organism>
<dbReference type="Proteomes" id="UP000827721">
    <property type="component" value="Unassembled WGS sequence"/>
</dbReference>
<protein>
    <recommendedName>
        <fullName evidence="3">RING-type domain-containing protein</fullName>
    </recommendedName>
</protein>
<dbReference type="PANTHER" id="PTHR47344">
    <property type="entry name" value="RING ZINC FINGER PROTEIN-RELATED"/>
    <property type="match status" value="1"/>
</dbReference>
<accession>A0ABQ8IMR5</accession>
<reference evidence="4 5" key="1">
    <citation type="submission" date="2021-02" db="EMBL/GenBank/DDBJ databases">
        <title>Plant Genome Project.</title>
        <authorList>
            <person name="Zhang R.-G."/>
        </authorList>
    </citation>
    <scope>NUCLEOTIDE SEQUENCE [LARGE SCALE GENOMIC DNA]</scope>
    <source>
        <tissue evidence="4">Leaves</tissue>
    </source>
</reference>
<gene>
    <name evidence="4" type="ORF">JRO89_XS01G0323800</name>
</gene>
<dbReference type="EMBL" id="JAFEMO010000001">
    <property type="protein sequence ID" value="KAH7577985.1"/>
    <property type="molecule type" value="Genomic_DNA"/>
</dbReference>
<dbReference type="InterPro" id="IPR001841">
    <property type="entry name" value="Znf_RING"/>
</dbReference>
<dbReference type="InterPro" id="IPR013083">
    <property type="entry name" value="Znf_RING/FYVE/PHD"/>
</dbReference>
<evidence type="ECO:0000256" key="1">
    <source>
        <dbReference type="PROSITE-ProRule" id="PRU00175"/>
    </source>
</evidence>
<dbReference type="PANTHER" id="PTHR47344:SF1">
    <property type="entry name" value="RING ZINC FINGER PROTEIN-RELATED"/>
    <property type="match status" value="1"/>
</dbReference>
<evidence type="ECO:0000313" key="5">
    <source>
        <dbReference type="Proteomes" id="UP000827721"/>
    </source>
</evidence>
<sequence length="591" mass="65545">MSADNKFCKTICSICYEDLKPIVEDLQVISICGHVFHELCLQQWFEYCSSTKKCTCPVCKQGCSANDVSRLYFQSVGDQSDSVIYQKVRDSEVEDPEFLRGEVNRLEVKVSRLDSALGSQAKELQEINEELCLCRERTKEEVASKNEALRQKAFIQQLLHSKSQELDKLTSECSRLQERNMTLAKELAAFKLVSDLNLEEDEILKFASLGNQANNKDAVDILRKSLVIRNRNYTELMAKCNLLGREKAHSCKKLEKAKEKINKLKTRVQELETAVEVKDNEILRSLKASKKPSRKREILVDIDENSNSLFTNSILSEDQMEKCSAPMDDLDWTRRVTSDLSCSTERENLNPVRNVDAKHAKDAVSTMACKKERSAMVNEDTSRCSTAMHAPLSSDSKHQADVDIGMKSPLPRLGAIASDNKEVEVNRPTNLHGFVGLGAGISSDKGIPHAVTVEEDVTLIVDDSAPVQPTLNIRRESSSTLPLSKSGDVCFSGGLLGPDGTNRFLGKWCKRGQDKGLMGMQGSTTKGGDLIAVGADGRGGRIKVLRSSNNSSLDGKENLLSAKRLRYGAKTSSLQSQGCLQIEHFFGRVSH</sequence>
<keyword evidence="1" id="KW-0479">Metal-binding</keyword>